<name>A0A0L0G6C3_9EUKA</name>
<dbReference type="InterPro" id="IPR036812">
    <property type="entry name" value="NAD(P)_OxRdtase_dom_sf"/>
</dbReference>
<gene>
    <name evidence="2" type="ORF">SARC_03354</name>
</gene>
<keyword evidence="3" id="KW-1185">Reference proteome</keyword>
<dbReference type="PRINTS" id="PR00069">
    <property type="entry name" value="ALDKETRDTASE"/>
</dbReference>
<dbReference type="PANTHER" id="PTHR43827:SF13">
    <property type="entry name" value="ALDO_KETO REDUCTASE FAMILY PROTEIN"/>
    <property type="match status" value="1"/>
</dbReference>
<proteinExistence type="predicted"/>
<dbReference type="RefSeq" id="XP_014158328.1">
    <property type="nucleotide sequence ID" value="XM_014302853.1"/>
</dbReference>
<dbReference type="InterPro" id="IPR023210">
    <property type="entry name" value="NADP_OxRdtase_dom"/>
</dbReference>
<reference evidence="2 3" key="1">
    <citation type="submission" date="2011-02" db="EMBL/GenBank/DDBJ databases">
        <title>The Genome Sequence of Sphaeroforma arctica JP610.</title>
        <authorList>
            <consortium name="The Broad Institute Genome Sequencing Platform"/>
            <person name="Russ C."/>
            <person name="Cuomo C."/>
            <person name="Young S.K."/>
            <person name="Zeng Q."/>
            <person name="Gargeya S."/>
            <person name="Alvarado L."/>
            <person name="Berlin A."/>
            <person name="Chapman S.B."/>
            <person name="Chen Z."/>
            <person name="Freedman E."/>
            <person name="Gellesch M."/>
            <person name="Goldberg J."/>
            <person name="Griggs A."/>
            <person name="Gujja S."/>
            <person name="Heilman E."/>
            <person name="Heiman D."/>
            <person name="Howarth C."/>
            <person name="Mehta T."/>
            <person name="Neiman D."/>
            <person name="Pearson M."/>
            <person name="Roberts A."/>
            <person name="Saif S."/>
            <person name="Shea T."/>
            <person name="Shenoy N."/>
            <person name="Sisk P."/>
            <person name="Stolte C."/>
            <person name="Sykes S."/>
            <person name="White J."/>
            <person name="Yandava C."/>
            <person name="Burger G."/>
            <person name="Gray M.W."/>
            <person name="Holland P.W.H."/>
            <person name="King N."/>
            <person name="Lang F.B.F."/>
            <person name="Roger A.J."/>
            <person name="Ruiz-Trillo I."/>
            <person name="Haas B."/>
            <person name="Nusbaum C."/>
            <person name="Birren B."/>
        </authorList>
    </citation>
    <scope>NUCLEOTIDE SEQUENCE [LARGE SCALE GENOMIC DNA]</scope>
    <source>
        <strain evidence="2 3">JP610</strain>
    </source>
</reference>
<dbReference type="SUPFAM" id="SSF51430">
    <property type="entry name" value="NAD(P)-linked oxidoreductase"/>
    <property type="match status" value="1"/>
</dbReference>
<dbReference type="STRING" id="667725.A0A0L0G6C3"/>
<evidence type="ECO:0000313" key="2">
    <source>
        <dbReference type="EMBL" id="KNC84426.1"/>
    </source>
</evidence>
<dbReference type="InterPro" id="IPR018170">
    <property type="entry name" value="Aldo/ket_reductase_CS"/>
</dbReference>
<dbReference type="Pfam" id="PF00248">
    <property type="entry name" value="Aldo_ket_red"/>
    <property type="match status" value="1"/>
</dbReference>
<evidence type="ECO:0000313" key="3">
    <source>
        <dbReference type="Proteomes" id="UP000054560"/>
    </source>
</evidence>
<dbReference type="CDD" id="cd19071">
    <property type="entry name" value="AKR_AKR1-5-like"/>
    <property type="match status" value="1"/>
</dbReference>
<evidence type="ECO:0000259" key="1">
    <source>
        <dbReference type="Pfam" id="PF00248"/>
    </source>
</evidence>
<dbReference type="PANTHER" id="PTHR43827">
    <property type="entry name" value="2,5-DIKETO-D-GLUCONIC ACID REDUCTASE"/>
    <property type="match status" value="1"/>
</dbReference>
<organism evidence="2 3">
    <name type="scientific">Sphaeroforma arctica JP610</name>
    <dbReference type="NCBI Taxonomy" id="667725"/>
    <lineage>
        <taxon>Eukaryota</taxon>
        <taxon>Ichthyosporea</taxon>
        <taxon>Ichthyophonida</taxon>
        <taxon>Sphaeroforma</taxon>
    </lineage>
</organism>
<dbReference type="GO" id="GO:0016491">
    <property type="term" value="F:oxidoreductase activity"/>
    <property type="evidence" value="ECO:0007669"/>
    <property type="project" value="InterPro"/>
</dbReference>
<dbReference type="Proteomes" id="UP000054560">
    <property type="component" value="Unassembled WGS sequence"/>
</dbReference>
<sequence>MDLYETDGYRSAIMKGKESFEELETYIDLYLIHSPHHPYERIGMYRGLEELQRQGIVKSIGVSNFGVKHLQELLDSPETSVVPAVNQVEIHPFLLRNDIEEFCAAHGIVVQAYSPLAKAKRMDDETINAIAGGHGVSVAQVGFVTVAYGTVYCMVGVHGFPAEALVRNWLKSLVLRVICPNI</sequence>
<dbReference type="Gene3D" id="3.20.20.100">
    <property type="entry name" value="NADP-dependent oxidoreductase domain"/>
    <property type="match status" value="1"/>
</dbReference>
<protein>
    <recommendedName>
        <fullName evidence="1">NADP-dependent oxidoreductase domain-containing protein</fullName>
    </recommendedName>
</protein>
<dbReference type="AlphaFoldDB" id="A0A0L0G6C3"/>
<dbReference type="eggNOG" id="KOG1577">
    <property type="taxonomic scope" value="Eukaryota"/>
</dbReference>
<dbReference type="PROSITE" id="PS00062">
    <property type="entry name" value="ALDOKETO_REDUCTASE_2"/>
    <property type="match status" value="1"/>
</dbReference>
<dbReference type="GeneID" id="25903858"/>
<dbReference type="OrthoDB" id="416253at2759"/>
<dbReference type="InterPro" id="IPR020471">
    <property type="entry name" value="AKR"/>
</dbReference>
<feature type="domain" description="NADP-dependent oxidoreductase" evidence="1">
    <location>
        <begin position="11"/>
        <end position="121"/>
    </location>
</feature>
<dbReference type="EMBL" id="KQ241765">
    <property type="protein sequence ID" value="KNC84426.1"/>
    <property type="molecule type" value="Genomic_DNA"/>
</dbReference>
<accession>A0A0L0G6C3</accession>